<dbReference type="RefSeq" id="XP_065958772.1">
    <property type="nucleotide sequence ID" value="XM_066110198.1"/>
</dbReference>
<feature type="region of interest" description="Disordered" evidence="1">
    <location>
        <begin position="65"/>
        <end position="93"/>
    </location>
</feature>
<sequence length="212" mass="22461">MPSDPQKLPSKWAASNLCQRREQERSANGTRPLQAPSGCRSQGSKSTRGELANCCPSNSVYNPKTAAPKPMASQAAGNGAASNKQPTPVAADHGENGATLAALEQPAVALPLSEHNSKALSPERVGFIQHTLHSVPRMAFKKPTPRPKLQRPPTCTIALWQAIVAAGAPVAQAPNTSLSTRTQRPVSMALLKLPWVCKPPAGNELFRSPRSV</sequence>
<name>A0A316ZMJ6_9PLEO</name>
<evidence type="ECO:0000313" key="3">
    <source>
        <dbReference type="Proteomes" id="UP000245464"/>
    </source>
</evidence>
<proteinExistence type="predicted"/>
<dbReference type="GeneID" id="90958238"/>
<dbReference type="EMBL" id="NQIK02000015">
    <property type="protein sequence ID" value="KAF7564325.1"/>
    <property type="molecule type" value="Genomic_DNA"/>
</dbReference>
<gene>
    <name evidence="2" type="ORF">PtrM4_152570</name>
</gene>
<organism evidence="2 3">
    <name type="scientific">Pyrenophora tritici-repentis</name>
    <dbReference type="NCBI Taxonomy" id="45151"/>
    <lineage>
        <taxon>Eukaryota</taxon>
        <taxon>Fungi</taxon>
        <taxon>Dikarya</taxon>
        <taxon>Ascomycota</taxon>
        <taxon>Pezizomycotina</taxon>
        <taxon>Dothideomycetes</taxon>
        <taxon>Pleosporomycetidae</taxon>
        <taxon>Pleosporales</taxon>
        <taxon>Pleosporineae</taxon>
        <taxon>Pleosporaceae</taxon>
        <taxon>Pyrenophora</taxon>
    </lineage>
</organism>
<evidence type="ECO:0000313" key="2">
    <source>
        <dbReference type="EMBL" id="KAF7564325.1"/>
    </source>
</evidence>
<feature type="region of interest" description="Disordered" evidence="1">
    <location>
        <begin position="1"/>
        <end position="50"/>
    </location>
</feature>
<evidence type="ECO:0000256" key="1">
    <source>
        <dbReference type="SAM" id="MobiDB-lite"/>
    </source>
</evidence>
<accession>A0A316ZMJ6</accession>
<dbReference type="KEGG" id="ptrr:90958238"/>
<dbReference type="Proteomes" id="UP000245464">
    <property type="component" value="Unassembled WGS sequence"/>
</dbReference>
<protein>
    <submittedName>
        <fullName evidence="2">Atrophin-1 domain containing protein</fullName>
    </submittedName>
</protein>
<reference evidence="2 3" key="1">
    <citation type="journal article" date="2018" name="BMC Genomics">
        <title>Comparative genomics of the wheat fungal pathogen Pyrenophora tritici-repentis reveals chromosomal variations and genome plasticity.</title>
        <authorList>
            <person name="Moolhuijzen P."/>
            <person name="See P.T."/>
            <person name="Hane J.K."/>
            <person name="Shi G."/>
            <person name="Liu Z."/>
            <person name="Oliver R.P."/>
            <person name="Moffat C.S."/>
        </authorList>
    </citation>
    <scope>NUCLEOTIDE SEQUENCE [LARGE SCALE GENOMIC DNA]</scope>
    <source>
        <strain evidence="2">M4</strain>
    </source>
</reference>
<dbReference type="AlphaFoldDB" id="A0A316ZMJ6"/>
<comment type="caution">
    <text evidence="2">The sequence shown here is derived from an EMBL/GenBank/DDBJ whole genome shotgun (WGS) entry which is preliminary data.</text>
</comment>
<feature type="compositionally biased region" description="Low complexity" evidence="1">
    <location>
        <begin position="72"/>
        <end position="85"/>
    </location>
</feature>